<evidence type="ECO:0000259" key="4">
    <source>
        <dbReference type="PROSITE" id="PS50280"/>
    </source>
</evidence>
<dbReference type="GO" id="GO:0042051">
    <property type="term" value="P:compound eye photoreceptor development"/>
    <property type="evidence" value="ECO:0007669"/>
    <property type="project" value="TreeGrafter"/>
</dbReference>
<feature type="non-terminal residue" evidence="5">
    <location>
        <position position="1"/>
    </location>
</feature>
<keyword evidence="1 5" id="KW-0489">Methyltransferase</keyword>
<keyword evidence="2" id="KW-0808">Transferase</keyword>
<organism evidence="5">
    <name type="scientific">Triatoma infestans</name>
    <name type="common">Assassin bug</name>
    <dbReference type="NCBI Taxonomy" id="30076"/>
    <lineage>
        <taxon>Eukaryota</taxon>
        <taxon>Metazoa</taxon>
        <taxon>Ecdysozoa</taxon>
        <taxon>Arthropoda</taxon>
        <taxon>Hexapoda</taxon>
        <taxon>Insecta</taxon>
        <taxon>Pterygota</taxon>
        <taxon>Neoptera</taxon>
        <taxon>Paraneoptera</taxon>
        <taxon>Hemiptera</taxon>
        <taxon>Heteroptera</taxon>
        <taxon>Panheteroptera</taxon>
        <taxon>Cimicomorpha</taxon>
        <taxon>Reduviidae</taxon>
        <taxon>Triatominae</taxon>
        <taxon>Triatoma</taxon>
    </lineage>
</organism>
<dbReference type="InterPro" id="IPR011990">
    <property type="entry name" value="TPR-like_helical_dom_sf"/>
</dbReference>
<evidence type="ECO:0000256" key="1">
    <source>
        <dbReference type="ARBA" id="ARBA00022603"/>
    </source>
</evidence>
<dbReference type="InterPro" id="IPR052097">
    <property type="entry name" value="SET-MYND_domain_protein"/>
</dbReference>
<dbReference type="GO" id="GO:0008757">
    <property type="term" value="F:S-adenosylmethionine-dependent methyltransferase activity"/>
    <property type="evidence" value="ECO:0007669"/>
    <property type="project" value="UniProtKB-ARBA"/>
</dbReference>
<dbReference type="Gene3D" id="1.10.220.160">
    <property type="match status" value="1"/>
</dbReference>
<reference evidence="5" key="1">
    <citation type="journal article" date="2014" name="PLoS Negl. Trop. Dis.">
        <title>An updated insight into the Sialotranscriptome of Triatoma infestans: developmental stage and geographic variations.</title>
        <authorList>
            <person name="Schwarz A."/>
            <person name="Medrano-Mercado N."/>
            <person name="Schaub G.A."/>
            <person name="Struchiner C.J."/>
            <person name="Bargues M.D."/>
            <person name="Levy M.Z."/>
            <person name="Ribeiro J.M."/>
        </authorList>
    </citation>
    <scope>NUCLEOTIDE SEQUENCE</scope>
    <source>
        <strain evidence="5">Chile</strain>
        <tissue evidence="5">Salivary glands</tissue>
    </source>
</reference>
<dbReference type="InterPro" id="IPR044421">
    <property type="entry name" value="SMYD4_SET"/>
</dbReference>
<keyword evidence="3" id="KW-0949">S-adenosyl-L-methionine</keyword>
<dbReference type="Gene3D" id="1.25.40.10">
    <property type="entry name" value="Tetratricopeptide repeat domain"/>
    <property type="match status" value="1"/>
</dbReference>
<dbReference type="SUPFAM" id="SSF82199">
    <property type="entry name" value="SET domain"/>
    <property type="match status" value="1"/>
</dbReference>
<accession>A0A023EXI9</accession>
<dbReference type="GO" id="GO:0008276">
    <property type="term" value="F:protein methyltransferase activity"/>
    <property type="evidence" value="ECO:0007669"/>
    <property type="project" value="UniProtKB-ARBA"/>
</dbReference>
<dbReference type="InterPro" id="IPR046341">
    <property type="entry name" value="SET_dom_sf"/>
</dbReference>
<evidence type="ECO:0000256" key="3">
    <source>
        <dbReference type="ARBA" id="ARBA00022691"/>
    </source>
</evidence>
<dbReference type="PANTHER" id="PTHR46165:SF5">
    <property type="entry name" value="RE32936P"/>
    <property type="match status" value="1"/>
</dbReference>
<dbReference type="GO" id="GO:0008170">
    <property type="term" value="F:N-methyltransferase activity"/>
    <property type="evidence" value="ECO:0007669"/>
    <property type="project" value="UniProtKB-ARBA"/>
</dbReference>
<dbReference type="SUPFAM" id="SSF144232">
    <property type="entry name" value="HIT/MYND zinc finger-like"/>
    <property type="match status" value="1"/>
</dbReference>
<dbReference type="EMBL" id="GBBI01004805">
    <property type="protein sequence ID" value="JAC13907.1"/>
    <property type="molecule type" value="mRNA"/>
</dbReference>
<dbReference type="InterPro" id="IPR001214">
    <property type="entry name" value="SET_dom"/>
</dbReference>
<evidence type="ECO:0000256" key="2">
    <source>
        <dbReference type="ARBA" id="ARBA00022679"/>
    </source>
</evidence>
<dbReference type="PROSITE" id="PS50280">
    <property type="entry name" value="SET"/>
    <property type="match status" value="1"/>
</dbReference>
<dbReference type="GO" id="GO:0032259">
    <property type="term" value="P:methylation"/>
    <property type="evidence" value="ECO:0007669"/>
    <property type="project" value="UniProtKB-KW"/>
</dbReference>
<name>A0A023EXI9_TRIIF</name>
<dbReference type="Gene3D" id="6.10.140.2220">
    <property type="match status" value="1"/>
</dbReference>
<proteinExistence type="evidence at transcript level"/>
<dbReference type="SUPFAM" id="SSF48452">
    <property type="entry name" value="TPR-like"/>
    <property type="match status" value="1"/>
</dbReference>
<dbReference type="AlphaFoldDB" id="A0A023EXI9"/>
<dbReference type="Gene3D" id="2.170.270.10">
    <property type="entry name" value="SET domain"/>
    <property type="match status" value="1"/>
</dbReference>
<dbReference type="CDD" id="cd10536">
    <property type="entry name" value="SET_SMYD4"/>
    <property type="match status" value="1"/>
</dbReference>
<evidence type="ECO:0000313" key="5">
    <source>
        <dbReference type="EMBL" id="JAC13907.1"/>
    </source>
</evidence>
<dbReference type="PANTHER" id="PTHR46165">
    <property type="entry name" value="SET AND MYND DOMAIN-CONTAINING PROTEIN 4"/>
    <property type="match status" value="1"/>
</dbReference>
<sequence length="675" mass="76666">EARYAWLCSSITLQSDKRGFFIQLAESVLESAGPNWLSKFGALKTDKQRVIACYNDPEVKELVRGTLANVQKIFRSKNASFAKTKREEADHFYNKRKLDKALQLANQSVVRAPLPGIDSKVEEGLTLSLCLRSRAMILFESKDYELALADFQLSLKYKLPENFKMEAYQKMGECYLQLGMKDKAKVSIGVAKTMATSSANQEIMDRCNYLLNNLDKLVVVPTVKKKEVSQPTLYDGESKAIPCLSTCLSMQRSEVAGRYLIANANLPVGAIVSVEPAYSSVLRMEKHGSHCLHCFKRLKCGVPCPTCSGVAFCSVACQTKSTTYHVWECPFTELMIGSGMSVVSHLSLRMITQSKLSYFESFVSALKKKDTDHPYLKVYNMETHSKLREPKDFLFRTLMALLLLQILRNAGYFGEKGTTGTDDLTEIEIWIGCLLLRHLQVTQYNAHEIYETLALPTDNIGSIDWSKTKTNYMAVGLYPASALLNHNCTPTLARYFIGDMMVLRVHRPLFIGEEVSENYGPVFTMKTFDDRQKSLMARYKFRCTCQPCTYKWPLLSQLTEEDVTFKCRKRGCKGTYKLPHTETSAAQTKPQNWRCSTCSTENRLEDQLALYRSYSNDYERGCSLLAQQELAECINVMSEFLENCNQLVSQPNRNMCLAMEVLRACWSSYNNFYII</sequence>
<feature type="domain" description="SET" evidence="4">
    <location>
        <begin position="242"/>
        <end position="520"/>
    </location>
</feature>
<protein>
    <submittedName>
        <fullName evidence="5">Putative histone tail methylase</fullName>
    </submittedName>
</protein>
<dbReference type="GO" id="GO:0005737">
    <property type="term" value="C:cytoplasm"/>
    <property type="evidence" value="ECO:0007669"/>
    <property type="project" value="TreeGrafter"/>
</dbReference>
<dbReference type="GO" id="GO:0042826">
    <property type="term" value="F:histone deacetylase binding"/>
    <property type="evidence" value="ECO:0007669"/>
    <property type="project" value="TreeGrafter"/>
</dbReference>
<dbReference type="GO" id="GO:0005634">
    <property type="term" value="C:nucleus"/>
    <property type="evidence" value="ECO:0007669"/>
    <property type="project" value="TreeGrafter"/>
</dbReference>